<dbReference type="AlphaFoldDB" id="H5XBG8"/>
<proteinExistence type="predicted"/>
<dbReference type="HOGENOM" id="CLU_127592_3_1_11"/>
<sequence>MTAPSNMVTWFQLPAADTRRAWGFYEEVFGWSAQRSHTAAPQLGAVHGEIAERSDELRHPRLVIRVDDLASSLRRITDAGGRVLVERTEIPAIGMAFATFVDTEGNQVNIVSDM</sequence>
<dbReference type="EMBL" id="CM001439">
    <property type="protein sequence ID" value="EHR50475.1"/>
    <property type="molecule type" value="Genomic_DNA"/>
</dbReference>
<dbReference type="InterPro" id="IPR037523">
    <property type="entry name" value="VOC_core"/>
</dbReference>
<dbReference type="SUPFAM" id="SSF54593">
    <property type="entry name" value="Glyoxalase/Bleomycin resistance protein/Dihydroxybiphenyl dioxygenase"/>
    <property type="match status" value="1"/>
</dbReference>
<dbReference type="Gene3D" id="3.10.180.10">
    <property type="entry name" value="2,3-Dihydroxybiphenyl 1,2-Dioxygenase, domain 1"/>
    <property type="match status" value="1"/>
</dbReference>
<evidence type="ECO:0000313" key="3">
    <source>
        <dbReference type="Proteomes" id="UP000004926"/>
    </source>
</evidence>
<keyword evidence="3" id="KW-1185">Reference proteome</keyword>
<dbReference type="STRING" id="882083.SacmaDRAFT_2221"/>
<dbReference type="InterPro" id="IPR004360">
    <property type="entry name" value="Glyas_Fos-R_dOase_dom"/>
</dbReference>
<dbReference type="OrthoDB" id="9793039at2"/>
<dbReference type="PROSITE" id="PS51819">
    <property type="entry name" value="VOC"/>
    <property type="match status" value="1"/>
</dbReference>
<dbReference type="GO" id="GO:0016829">
    <property type="term" value="F:lyase activity"/>
    <property type="evidence" value="ECO:0007669"/>
    <property type="project" value="UniProtKB-KW"/>
</dbReference>
<protein>
    <submittedName>
        <fullName evidence="2">Lactoylglutathione lyase family protein</fullName>
    </submittedName>
</protein>
<organism evidence="2 3">
    <name type="scientific">Saccharomonospora marina XMU15</name>
    <dbReference type="NCBI Taxonomy" id="882083"/>
    <lineage>
        <taxon>Bacteria</taxon>
        <taxon>Bacillati</taxon>
        <taxon>Actinomycetota</taxon>
        <taxon>Actinomycetes</taxon>
        <taxon>Pseudonocardiales</taxon>
        <taxon>Pseudonocardiaceae</taxon>
        <taxon>Saccharomonospora</taxon>
    </lineage>
</organism>
<keyword evidence="2" id="KW-0456">Lyase</keyword>
<dbReference type="InterPro" id="IPR052164">
    <property type="entry name" value="Anthracycline_SecMetBiosynth"/>
</dbReference>
<dbReference type="eggNOG" id="COG3324">
    <property type="taxonomic scope" value="Bacteria"/>
</dbReference>
<reference evidence="2 3" key="1">
    <citation type="journal article" date="2012" name="Stand. Genomic Sci.">
        <title>Genome sequence of the ocean sediment bacterium Saccharomonospora marina type strain (XMU15(T)).</title>
        <authorList>
            <person name="Klenk H.P."/>
            <person name="Lu M."/>
            <person name="Lucas S."/>
            <person name="Lapidus A."/>
            <person name="Copeland A."/>
            <person name="Pitluck S."/>
            <person name="Goodwin L.A."/>
            <person name="Han C."/>
            <person name="Tapia R."/>
            <person name="Brambilla E.M."/>
            <person name="Potter G."/>
            <person name="Land M."/>
            <person name="Ivanova N."/>
            <person name="Rohde M."/>
            <person name="Goker M."/>
            <person name="Detter J.C."/>
            <person name="Li W.J."/>
            <person name="Kyrpides N.C."/>
            <person name="Woyke T."/>
        </authorList>
    </citation>
    <scope>NUCLEOTIDE SEQUENCE [LARGE SCALE GENOMIC DNA]</scope>
    <source>
        <strain evidence="2 3">XMU15</strain>
    </source>
</reference>
<evidence type="ECO:0000313" key="2">
    <source>
        <dbReference type="EMBL" id="EHR50475.1"/>
    </source>
</evidence>
<gene>
    <name evidence="2" type="ORF">SacmaDRAFT_2221</name>
</gene>
<evidence type="ECO:0000259" key="1">
    <source>
        <dbReference type="PROSITE" id="PS51819"/>
    </source>
</evidence>
<accession>H5XBG8</accession>
<dbReference type="RefSeq" id="WP_009153860.1">
    <property type="nucleotide sequence ID" value="NZ_CM001439.1"/>
</dbReference>
<name>H5XBG8_9PSEU</name>
<dbReference type="InterPro" id="IPR029068">
    <property type="entry name" value="Glyas_Bleomycin-R_OHBP_Dase"/>
</dbReference>
<dbReference type="Pfam" id="PF00903">
    <property type="entry name" value="Glyoxalase"/>
    <property type="match status" value="1"/>
</dbReference>
<feature type="domain" description="VOC" evidence="1">
    <location>
        <begin position="7"/>
        <end position="113"/>
    </location>
</feature>
<dbReference type="Proteomes" id="UP000004926">
    <property type="component" value="Chromosome"/>
</dbReference>
<dbReference type="PANTHER" id="PTHR33993">
    <property type="entry name" value="GLYOXALASE-RELATED"/>
    <property type="match status" value="1"/>
</dbReference>